<dbReference type="RefSeq" id="WP_329405727.1">
    <property type="nucleotide sequence ID" value="NZ_CP109441.1"/>
</dbReference>
<gene>
    <name evidence="1" type="ORF">OG563_28630</name>
</gene>
<dbReference type="EMBL" id="CP109441">
    <property type="protein sequence ID" value="WUV43187.1"/>
    <property type="molecule type" value="Genomic_DNA"/>
</dbReference>
<organism evidence="1 2">
    <name type="scientific">Nocardia vinacea</name>
    <dbReference type="NCBI Taxonomy" id="96468"/>
    <lineage>
        <taxon>Bacteria</taxon>
        <taxon>Bacillati</taxon>
        <taxon>Actinomycetota</taxon>
        <taxon>Actinomycetes</taxon>
        <taxon>Mycobacteriales</taxon>
        <taxon>Nocardiaceae</taxon>
        <taxon>Nocardia</taxon>
    </lineage>
</organism>
<reference evidence="1" key="1">
    <citation type="submission" date="2022-10" db="EMBL/GenBank/DDBJ databases">
        <title>The complete genomes of actinobacterial strains from the NBC collection.</title>
        <authorList>
            <person name="Joergensen T.S."/>
            <person name="Alvarez Arevalo M."/>
            <person name="Sterndorff E.B."/>
            <person name="Faurdal D."/>
            <person name="Vuksanovic O."/>
            <person name="Mourched A.-S."/>
            <person name="Charusanti P."/>
            <person name="Shaw S."/>
            <person name="Blin K."/>
            <person name="Weber T."/>
        </authorList>
    </citation>
    <scope>NUCLEOTIDE SEQUENCE</scope>
    <source>
        <strain evidence="1">NBC_01482</strain>
    </source>
</reference>
<accession>A0ABZ1YIZ6</accession>
<sequence length="91" mass="9980">MSLVRKAALTFGANDYEARIGIECETGDPMRIYSVDTFHQPYDGTSFPITPYSHVEVTVDGGASNDEFIEQVKSLALDCVNQGGAERLHLL</sequence>
<protein>
    <submittedName>
        <fullName evidence="1">Uncharacterized protein</fullName>
    </submittedName>
</protein>
<evidence type="ECO:0000313" key="2">
    <source>
        <dbReference type="Proteomes" id="UP001432062"/>
    </source>
</evidence>
<dbReference type="Proteomes" id="UP001432062">
    <property type="component" value="Chromosome"/>
</dbReference>
<name>A0ABZ1YIZ6_9NOCA</name>
<keyword evidence="2" id="KW-1185">Reference proteome</keyword>
<evidence type="ECO:0000313" key="1">
    <source>
        <dbReference type="EMBL" id="WUV43187.1"/>
    </source>
</evidence>
<proteinExistence type="predicted"/>